<evidence type="ECO:0000259" key="1">
    <source>
        <dbReference type="Pfam" id="PF24750"/>
    </source>
</evidence>
<gene>
    <name evidence="2" type="ORF">LITE_LOCUS18253</name>
</gene>
<protein>
    <recommendedName>
        <fullName evidence="1">F-box protein At3g26010-like beta-propeller domain-containing protein</fullName>
    </recommendedName>
</protein>
<name>A0AAV0KED8_9ROSI</name>
<reference evidence="2" key="1">
    <citation type="submission" date="2022-08" db="EMBL/GenBank/DDBJ databases">
        <authorList>
            <person name="Gutierrez-Valencia J."/>
        </authorList>
    </citation>
    <scope>NUCLEOTIDE SEQUENCE</scope>
</reference>
<dbReference type="NCBIfam" id="TIGR01640">
    <property type="entry name" value="F_box_assoc_1"/>
    <property type="match status" value="1"/>
</dbReference>
<evidence type="ECO:0000313" key="3">
    <source>
        <dbReference type="Proteomes" id="UP001154282"/>
    </source>
</evidence>
<dbReference type="InterPro" id="IPR055290">
    <property type="entry name" value="At3g26010-like"/>
</dbReference>
<dbReference type="PANTHER" id="PTHR35546:SF100">
    <property type="entry name" value="F-BOX DOMAIN-CONTAINING PROTEIN"/>
    <property type="match status" value="1"/>
</dbReference>
<accession>A0AAV0KED8</accession>
<feature type="non-terminal residue" evidence="2">
    <location>
        <position position="1"/>
    </location>
</feature>
<comment type="caution">
    <text evidence="2">The sequence shown here is derived from an EMBL/GenBank/DDBJ whole genome shotgun (WGS) entry which is preliminary data.</text>
</comment>
<dbReference type="EMBL" id="CAMGYJ010000005">
    <property type="protein sequence ID" value="CAI0420078.1"/>
    <property type="molecule type" value="Genomic_DNA"/>
</dbReference>
<dbReference type="AlphaFoldDB" id="A0AAV0KED8"/>
<dbReference type="Proteomes" id="UP001154282">
    <property type="component" value="Unassembled WGS sequence"/>
</dbReference>
<dbReference type="Pfam" id="PF24750">
    <property type="entry name" value="b-prop_At3g26010-like"/>
    <property type="match status" value="1"/>
</dbReference>
<sequence>APVRSASRSVLQSFSLDGSTVSIVSSNSCLGLPAAAVGAGSFRPGETPPSAICSLLAARLPHSRWSNLDPNSAMDRGKKQGKFIANKNNKIYMDLKDIIREVALPFLPAKSLRRCTTVCREWKLQISTPFFAHSQSNSFHDLSGFFCRSTSGEPTFIPLDPMAYGVADPSFSFLPEPVHVRCSSNGLVCCQGRSGQKPYYVCNPVTKQWTKLPKPNADHGSDPSIVIAFEPSLLNFVADYKLICAFPSDLDGCEFEIYSSATKGWRISNEICFGDSKLMSTPGVYAGGSVYWRSKTRGILAFNLTSERSTIQSSCGYSYSSSGEICALGFTNGKLAVASITGPQLKVFQLSNTFTNTMQMNSRASAWNMNHEAVIESFLFEGNRLDQASAMFVGGDTVVIKAAKALVCYNMRTRRFSTVAADVDFNSKMVPYVNSLVEM</sequence>
<dbReference type="InterPro" id="IPR056592">
    <property type="entry name" value="Beta-prop_At3g26010-like"/>
</dbReference>
<dbReference type="InterPro" id="IPR017451">
    <property type="entry name" value="F-box-assoc_interact_dom"/>
</dbReference>
<evidence type="ECO:0000313" key="2">
    <source>
        <dbReference type="EMBL" id="CAI0420078.1"/>
    </source>
</evidence>
<proteinExistence type="predicted"/>
<feature type="domain" description="F-box protein At3g26010-like beta-propeller" evidence="1">
    <location>
        <begin position="179"/>
        <end position="419"/>
    </location>
</feature>
<dbReference type="SUPFAM" id="SSF81383">
    <property type="entry name" value="F-box domain"/>
    <property type="match status" value="1"/>
</dbReference>
<keyword evidence="3" id="KW-1185">Reference proteome</keyword>
<dbReference type="PANTHER" id="PTHR35546">
    <property type="entry name" value="F-BOX PROTEIN INTERACTION DOMAIN PROTEIN-RELATED"/>
    <property type="match status" value="1"/>
</dbReference>
<dbReference type="InterPro" id="IPR036047">
    <property type="entry name" value="F-box-like_dom_sf"/>
</dbReference>
<organism evidence="2 3">
    <name type="scientific">Linum tenue</name>
    <dbReference type="NCBI Taxonomy" id="586396"/>
    <lineage>
        <taxon>Eukaryota</taxon>
        <taxon>Viridiplantae</taxon>
        <taxon>Streptophyta</taxon>
        <taxon>Embryophyta</taxon>
        <taxon>Tracheophyta</taxon>
        <taxon>Spermatophyta</taxon>
        <taxon>Magnoliopsida</taxon>
        <taxon>eudicotyledons</taxon>
        <taxon>Gunneridae</taxon>
        <taxon>Pentapetalae</taxon>
        <taxon>rosids</taxon>
        <taxon>fabids</taxon>
        <taxon>Malpighiales</taxon>
        <taxon>Linaceae</taxon>
        <taxon>Linum</taxon>
    </lineage>
</organism>